<comment type="caution">
    <text evidence="3">The sequence shown here is derived from an EMBL/GenBank/DDBJ whole genome shotgun (WGS) entry which is preliminary data.</text>
</comment>
<dbReference type="InterPro" id="IPR020845">
    <property type="entry name" value="AMP-binding_CS"/>
</dbReference>
<evidence type="ECO:0008006" key="5">
    <source>
        <dbReference type="Google" id="ProtNLM"/>
    </source>
</evidence>
<dbReference type="InterPro" id="IPR045851">
    <property type="entry name" value="AMP-bd_C_sf"/>
</dbReference>
<evidence type="ECO:0000259" key="1">
    <source>
        <dbReference type="Pfam" id="PF00501"/>
    </source>
</evidence>
<dbReference type="Proteomes" id="UP000249458">
    <property type="component" value="Unassembled WGS sequence"/>
</dbReference>
<dbReference type="GO" id="GO:0043041">
    <property type="term" value="P:amino acid activation for nonribosomal peptide biosynthetic process"/>
    <property type="evidence" value="ECO:0007669"/>
    <property type="project" value="TreeGrafter"/>
</dbReference>
<dbReference type="PANTHER" id="PTHR45527">
    <property type="entry name" value="NONRIBOSOMAL PEPTIDE SYNTHETASE"/>
    <property type="match status" value="1"/>
</dbReference>
<dbReference type="GO" id="GO:0031177">
    <property type="term" value="F:phosphopantetheine binding"/>
    <property type="evidence" value="ECO:0007669"/>
    <property type="project" value="TreeGrafter"/>
</dbReference>
<evidence type="ECO:0000313" key="3">
    <source>
        <dbReference type="EMBL" id="RAP37463.1"/>
    </source>
</evidence>
<evidence type="ECO:0000259" key="2">
    <source>
        <dbReference type="Pfam" id="PF13193"/>
    </source>
</evidence>
<dbReference type="AlphaFoldDB" id="A0A364LL47"/>
<dbReference type="Pfam" id="PF13193">
    <property type="entry name" value="AMP-binding_C"/>
    <property type="match status" value="1"/>
</dbReference>
<dbReference type="GO" id="GO:0044550">
    <property type="term" value="P:secondary metabolite biosynthetic process"/>
    <property type="evidence" value="ECO:0007669"/>
    <property type="project" value="TreeGrafter"/>
</dbReference>
<feature type="domain" description="AMP-dependent synthetase/ligase" evidence="1">
    <location>
        <begin position="15"/>
        <end position="375"/>
    </location>
</feature>
<dbReference type="PROSITE" id="PS00455">
    <property type="entry name" value="AMP_BINDING"/>
    <property type="match status" value="1"/>
</dbReference>
<dbReference type="Gene3D" id="3.30.300.30">
    <property type="match status" value="1"/>
</dbReference>
<dbReference type="EMBL" id="MVJN01000003">
    <property type="protein sequence ID" value="RAP37463.1"/>
    <property type="molecule type" value="Genomic_DNA"/>
</dbReference>
<accession>A0A364LL47</accession>
<gene>
    <name evidence="3" type="ORF">B1207_04630</name>
</gene>
<dbReference type="InterPro" id="IPR025110">
    <property type="entry name" value="AMP-bd_C"/>
</dbReference>
<sequence length="520" mass="59098">MGMHTYYYNLGMAFTEVCNSNAARPALRYSDHFHSYSDLFQCAESLGALLISHGMKRGDVIAIGNNKRYLSYALMIAALRLGIAYVNIDVMSPLTRNSDILKVSGASLLFYDDPQYKTKMQDLADNHQCRLLELSPELIRPISQTDRDIQNQLIQKVDGSCIAYVMFTSGSTGIPKGVAVTHQNILHFISWGQQCFQINNEDIFANLSPMYFDNSVFDFYVALFSGASLSPVSRELLSKPYELVDYVGRMECSVWFSVPSLLIYLMTMKALGNIKLQTLRYIIFGGEGYPKTELKKLYNLFSKQARLVNVYGPTECTCICSAYLINEQDFFEMDGLPPLGTLNCNFDYRILNEENKDAKTGELCLIGPNVAAGYFNDLQRTSNSFITLCEPEYFMKRMYRTGDIVREVEGTLYFVGRKDNQIKHMGYRIELEEIEHALVKLPEINQAAVFYQRTNSSYGKLIAFVASTAETDEKILLNRLAKLLPEYMIPSRLFIQPELPKNANGKVDRQLLYHNAPEYA</sequence>
<dbReference type="SUPFAM" id="SSF56801">
    <property type="entry name" value="Acetyl-CoA synthetase-like"/>
    <property type="match status" value="1"/>
</dbReference>
<dbReference type="Gene3D" id="3.40.50.12780">
    <property type="entry name" value="N-terminal domain of ligase-like"/>
    <property type="match status" value="1"/>
</dbReference>
<feature type="domain" description="AMP-binding enzyme C-terminal" evidence="2">
    <location>
        <begin position="433"/>
        <end position="506"/>
    </location>
</feature>
<dbReference type="InterPro" id="IPR000873">
    <property type="entry name" value="AMP-dep_synth/lig_dom"/>
</dbReference>
<dbReference type="InterPro" id="IPR042099">
    <property type="entry name" value="ANL_N_sf"/>
</dbReference>
<dbReference type="GO" id="GO:0005737">
    <property type="term" value="C:cytoplasm"/>
    <property type="evidence" value="ECO:0007669"/>
    <property type="project" value="TreeGrafter"/>
</dbReference>
<organism evidence="3 4">
    <name type="scientific">Legionella quinlivanii</name>
    <dbReference type="NCBI Taxonomy" id="45073"/>
    <lineage>
        <taxon>Bacteria</taxon>
        <taxon>Pseudomonadati</taxon>
        <taxon>Pseudomonadota</taxon>
        <taxon>Gammaproteobacteria</taxon>
        <taxon>Legionellales</taxon>
        <taxon>Legionellaceae</taxon>
        <taxon>Legionella</taxon>
    </lineage>
</organism>
<protein>
    <recommendedName>
        <fullName evidence="5">D-alanine--poly(Phosphoribitol) ligase</fullName>
    </recommendedName>
</protein>
<name>A0A364LL47_9GAMM</name>
<proteinExistence type="predicted"/>
<reference evidence="3 4" key="1">
    <citation type="submission" date="2017-02" db="EMBL/GenBank/DDBJ databases">
        <title>Legionella quilivanii strain from human: case report and whole genome sequencing analysis.</title>
        <authorList>
            <person name="Lalancette C."/>
            <person name="Leduc J.-M."/>
            <person name="Levesque S."/>
            <person name="Fournier E."/>
            <person name="Saoud J."/>
            <person name="Faucher S.P."/>
            <person name="Bernard K."/>
            <person name="Martineau C."/>
            <person name="Longtin J."/>
        </authorList>
    </citation>
    <scope>NUCLEOTIDE SEQUENCE [LARGE SCALE GENOMIC DNA]</scope>
    <source>
        <strain evidence="3 4">ID143958</strain>
    </source>
</reference>
<dbReference type="Pfam" id="PF00501">
    <property type="entry name" value="AMP-binding"/>
    <property type="match status" value="1"/>
</dbReference>
<dbReference type="PANTHER" id="PTHR45527:SF1">
    <property type="entry name" value="FATTY ACID SYNTHASE"/>
    <property type="match status" value="1"/>
</dbReference>
<evidence type="ECO:0000313" key="4">
    <source>
        <dbReference type="Proteomes" id="UP000249458"/>
    </source>
</evidence>
<dbReference type="CDD" id="cd05930">
    <property type="entry name" value="A_NRPS"/>
    <property type="match status" value="1"/>
</dbReference>